<dbReference type="InterPro" id="IPR045851">
    <property type="entry name" value="AMP-bd_C_sf"/>
</dbReference>
<dbReference type="PROSITE" id="PS00455">
    <property type="entry name" value="AMP_BINDING"/>
    <property type="match status" value="1"/>
</dbReference>
<dbReference type="InterPro" id="IPR025110">
    <property type="entry name" value="AMP-bd_C"/>
</dbReference>
<dbReference type="PANTHER" id="PTHR43347:SF3">
    <property type="entry name" value="ACYL-COA SYNTHETASE SHORT-CHAIN FAMILY MEMBER 3, MITOCHONDRIAL"/>
    <property type="match status" value="1"/>
</dbReference>
<evidence type="ECO:0000259" key="2">
    <source>
        <dbReference type="Pfam" id="PF00501"/>
    </source>
</evidence>
<dbReference type="Proteomes" id="UP001139369">
    <property type="component" value="Unassembled WGS sequence"/>
</dbReference>
<keyword evidence="6" id="KW-1185">Reference proteome</keyword>
<dbReference type="InterPro" id="IPR020845">
    <property type="entry name" value="AMP-binding_CS"/>
</dbReference>
<dbReference type="InterPro" id="IPR032387">
    <property type="entry name" value="ACAS_N"/>
</dbReference>
<comment type="caution">
    <text evidence="5">The sequence shown here is derived from an EMBL/GenBank/DDBJ whole genome shotgun (WGS) entry which is preliminary data.</text>
</comment>
<evidence type="ECO:0000256" key="1">
    <source>
        <dbReference type="ARBA" id="ARBA00006432"/>
    </source>
</evidence>
<sequence length="632" mass="71146">MKYQNFYNKSIEDPKEFWELQANKIDWFKAPKTILSKDQYNYNQWFKDGELNLSYLCIDKHINEGFGEQNAIIYDSPVTNTKQHITFNNLHHEVSKLAGGLQQLGLQKGDTCIIYMPMIPQALYAMLACARIGVIHSVVFGGFAPHELAIRIDDCKPKVIITASNGIEIERIIPYKPFVDEAIVKATYKPKHVIVFERQLIVEIPMKNYDVDYTSLVERSPAIEAVPMESTHPSYILYTSGTTGTPKGIIRDTGGYATALKFSMKYIYGVNEGETFWAASDVGWVVGHSFITYGPLLNRNTTILFEGKPIRTPDASTFWRVISEHKVKAMFTAPTAIRAIKKEDPTGEMVKGYDLSCLKYQFLAGERCDVATLNWAEEKLKVPVIDHWWQTESGWPMLANMVGVDLQKIKPGSAGLPVCGYEIQILNEEGEEVASSVEGYVAVKLPLPPGTLSNLWNNPERFRLGYLERFPGYYFTGDGGYVDEDGYVFITGRVDDIINVAGHRLSTAEMEEVVAAHKSVAECAVFGVHCEIKGQKPLGLVVLKHDEVSEEQTIQKEIIKDVRKEIGAVASFRDVLIVNRLPKTRSGKILRKLLRNIADEMNYNIPSTIDDPSIIKEIIMVYKANQIGIHKN</sequence>
<dbReference type="NCBIfam" id="NF001208">
    <property type="entry name" value="PRK00174.1"/>
    <property type="match status" value="1"/>
</dbReference>
<evidence type="ECO:0000259" key="4">
    <source>
        <dbReference type="Pfam" id="PF16177"/>
    </source>
</evidence>
<name>A0A9X1VRW0_9FLAO</name>
<keyword evidence="5" id="KW-0436">Ligase</keyword>
<feature type="domain" description="AMP-dependent synthetase/ligase" evidence="2">
    <location>
        <begin position="66"/>
        <end position="444"/>
    </location>
</feature>
<dbReference type="EC" id="6.2.1.1" evidence="5"/>
<dbReference type="Gene3D" id="3.40.50.12780">
    <property type="entry name" value="N-terminal domain of ligase-like"/>
    <property type="match status" value="1"/>
</dbReference>
<feature type="domain" description="AMP-binding enzyme C-terminal" evidence="3">
    <location>
        <begin position="509"/>
        <end position="588"/>
    </location>
</feature>
<dbReference type="GO" id="GO:0050218">
    <property type="term" value="F:propionate-CoA ligase activity"/>
    <property type="evidence" value="ECO:0007669"/>
    <property type="project" value="TreeGrafter"/>
</dbReference>
<feature type="domain" description="Acetyl-coenzyme A synthetase N-terminal" evidence="4">
    <location>
        <begin position="3"/>
        <end position="57"/>
    </location>
</feature>
<evidence type="ECO:0000259" key="3">
    <source>
        <dbReference type="Pfam" id="PF13193"/>
    </source>
</evidence>
<dbReference type="InterPro" id="IPR042099">
    <property type="entry name" value="ANL_N_sf"/>
</dbReference>
<dbReference type="Pfam" id="PF13193">
    <property type="entry name" value="AMP-binding_C"/>
    <property type="match status" value="1"/>
</dbReference>
<protein>
    <submittedName>
        <fullName evidence="5">Acetate--CoA ligase</fullName>
        <ecNumber evidence="5">6.2.1.1</ecNumber>
    </submittedName>
</protein>
<dbReference type="RefSeq" id="WP_242178770.1">
    <property type="nucleotide sequence ID" value="NZ_JAKQYM010000007.1"/>
</dbReference>
<dbReference type="PANTHER" id="PTHR43347">
    <property type="entry name" value="ACYL-COA SYNTHETASE"/>
    <property type="match status" value="1"/>
</dbReference>
<accession>A0A9X1VRW0</accession>
<dbReference type="Gene3D" id="3.30.300.30">
    <property type="match status" value="1"/>
</dbReference>
<comment type="similarity">
    <text evidence="1">Belongs to the ATP-dependent AMP-binding enzyme family.</text>
</comment>
<evidence type="ECO:0000313" key="6">
    <source>
        <dbReference type="Proteomes" id="UP001139369"/>
    </source>
</evidence>
<gene>
    <name evidence="5" type="ORF">MC378_10755</name>
</gene>
<dbReference type="Pfam" id="PF00501">
    <property type="entry name" value="AMP-binding"/>
    <property type="match status" value="1"/>
</dbReference>
<dbReference type="AlphaFoldDB" id="A0A9X1VRW0"/>
<dbReference type="SUPFAM" id="SSF56801">
    <property type="entry name" value="Acetyl-CoA synthetase-like"/>
    <property type="match status" value="1"/>
</dbReference>
<dbReference type="EMBL" id="JAKQYM010000007">
    <property type="protein sequence ID" value="MCI2229645.1"/>
    <property type="molecule type" value="Genomic_DNA"/>
</dbReference>
<proteinExistence type="inferred from homology"/>
<organism evidence="5 6">
    <name type="scientific">Polaribacter marinus</name>
    <dbReference type="NCBI Taxonomy" id="2916838"/>
    <lineage>
        <taxon>Bacteria</taxon>
        <taxon>Pseudomonadati</taxon>
        <taxon>Bacteroidota</taxon>
        <taxon>Flavobacteriia</taxon>
        <taxon>Flavobacteriales</taxon>
        <taxon>Flavobacteriaceae</taxon>
    </lineage>
</organism>
<dbReference type="FunFam" id="3.40.50.12780:FF:000011">
    <property type="entry name" value="Acetyl-coenzyme A synthetase 2-like, mitochondrial"/>
    <property type="match status" value="1"/>
</dbReference>
<dbReference type="FunFam" id="3.30.300.30:FF:000017">
    <property type="entry name" value="Acyl-CoA synthetase short-chain family member 3"/>
    <property type="match status" value="1"/>
</dbReference>
<dbReference type="GO" id="GO:0070013">
    <property type="term" value="C:intracellular organelle lumen"/>
    <property type="evidence" value="ECO:0007669"/>
    <property type="project" value="UniProtKB-ARBA"/>
</dbReference>
<evidence type="ECO:0000313" key="5">
    <source>
        <dbReference type="EMBL" id="MCI2229645.1"/>
    </source>
</evidence>
<dbReference type="GO" id="GO:0003987">
    <property type="term" value="F:acetate-CoA ligase activity"/>
    <property type="evidence" value="ECO:0007669"/>
    <property type="project" value="UniProtKB-EC"/>
</dbReference>
<dbReference type="Pfam" id="PF16177">
    <property type="entry name" value="ACAS_N"/>
    <property type="match status" value="1"/>
</dbReference>
<dbReference type="InterPro" id="IPR000873">
    <property type="entry name" value="AMP-dep_synth/lig_dom"/>
</dbReference>
<reference evidence="5" key="1">
    <citation type="submission" date="2022-02" db="EMBL/GenBank/DDBJ databases">
        <title>Polaribacter sp. MSW13, isolated from seawater.</title>
        <authorList>
            <person name="Kristyanto S."/>
            <person name="Jung J."/>
            <person name="Jeon C.O."/>
        </authorList>
    </citation>
    <scope>NUCLEOTIDE SEQUENCE</scope>
    <source>
        <strain evidence="5">MSW13</strain>
    </source>
</reference>